<evidence type="ECO:0000256" key="9">
    <source>
        <dbReference type="ARBA" id="ARBA00023098"/>
    </source>
</evidence>
<keyword evidence="7" id="KW-0378">Hydrolase</keyword>
<evidence type="ECO:0000256" key="10">
    <source>
        <dbReference type="ARBA" id="ARBA00023128"/>
    </source>
</evidence>
<gene>
    <name evidence="20" type="ORF">Din_037761</name>
</gene>
<evidence type="ECO:0000256" key="18">
    <source>
        <dbReference type="ARBA" id="ARBA00083956"/>
    </source>
</evidence>
<evidence type="ECO:0000256" key="6">
    <source>
        <dbReference type="ARBA" id="ARBA00022490"/>
    </source>
</evidence>
<evidence type="ECO:0000256" key="12">
    <source>
        <dbReference type="ARBA" id="ARBA00023242"/>
    </source>
</evidence>
<keyword evidence="9" id="KW-0443">Lipid metabolism</keyword>
<dbReference type="InterPro" id="IPR039298">
    <property type="entry name" value="ACOT13"/>
</dbReference>
<evidence type="ECO:0000259" key="19">
    <source>
        <dbReference type="Pfam" id="PF03061"/>
    </source>
</evidence>
<dbReference type="EMBL" id="GHES01037761">
    <property type="protein sequence ID" value="MPA68320.1"/>
    <property type="molecule type" value="Transcribed_RNA"/>
</dbReference>
<evidence type="ECO:0000256" key="8">
    <source>
        <dbReference type="ARBA" id="ARBA00022990"/>
    </source>
</evidence>
<name>A0A5B7BHB9_DAVIN</name>
<dbReference type="FunFam" id="3.10.129.10:FF:000021">
    <property type="entry name" value="Acyl-coenzyme A thioesterase 13"/>
    <property type="match status" value="1"/>
</dbReference>
<dbReference type="GO" id="GO:0005739">
    <property type="term" value="C:mitochondrion"/>
    <property type="evidence" value="ECO:0007669"/>
    <property type="project" value="UniProtKB-SubCell"/>
</dbReference>
<evidence type="ECO:0000256" key="3">
    <source>
        <dbReference type="ARBA" id="ARBA00004186"/>
    </source>
</evidence>
<keyword evidence="8" id="KW-0007">Acetylation</keyword>
<comment type="catalytic activity">
    <reaction evidence="13">
        <text>a fatty acyl-CoA + H2O = a fatty acid + CoA + H(+)</text>
        <dbReference type="Rhea" id="RHEA:16781"/>
        <dbReference type="ChEBI" id="CHEBI:15377"/>
        <dbReference type="ChEBI" id="CHEBI:15378"/>
        <dbReference type="ChEBI" id="CHEBI:28868"/>
        <dbReference type="ChEBI" id="CHEBI:57287"/>
        <dbReference type="ChEBI" id="CHEBI:77636"/>
    </reaction>
    <physiologicalReaction direction="left-to-right" evidence="13">
        <dbReference type="Rhea" id="RHEA:16782"/>
    </physiologicalReaction>
</comment>
<dbReference type="GO" id="GO:0006629">
    <property type="term" value="P:lipid metabolic process"/>
    <property type="evidence" value="ECO:0007669"/>
    <property type="project" value="UniProtKB-KW"/>
</dbReference>
<keyword evidence="11" id="KW-0206">Cytoskeleton</keyword>
<comment type="subcellular location">
    <subcellularLocation>
        <location evidence="3">Cytoplasm</location>
        <location evidence="3">Cytoskeleton</location>
        <location evidence="3">Spindle</location>
    </subcellularLocation>
    <subcellularLocation>
        <location evidence="4">Cytoplasm</location>
        <location evidence="4">Cytosol</location>
    </subcellularLocation>
    <subcellularLocation>
        <location evidence="2">Mitochondrion</location>
    </subcellularLocation>
    <subcellularLocation>
        <location evidence="1">Nucleus</location>
    </subcellularLocation>
</comment>
<evidence type="ECO:0000256" key="5">
    <source>
        <dbReference type="ARBA" id="ARBA00008324"/>
    </source>
</evidence>
<proteinExistence type="inferred from homology"/>
<reference evidence="20" key="1">
    <citation type="submission" date="2019-08" db="EMBL/GenBank/DDBJ databases">
        <title>Reference gene set and small RNA set construction with multiple tissues from Davidia involucrata Baill.</title>
        <authorList>
            <person name="Yang H."/>
            <person name="Zhou C."/>
            <person name="Li G."/>
            <person name="Wang J."/>
            <person name="Gao P."/>
            <person name="Wang M."/>
            <person name="Wang R."/>
            <person name="Zhao Y."/>
        </authorList>
    </citation>
    <scope>NUCLEOTIDE SEQUENCE</scope>
    <source>
        <tissue evidence="20">Mixed with DoveR01_LX</tissue>
    </source>
</reference>
<dbReference type="GO" id="GO:0005829">
    <property type="term" value="C:cytosol"/>
    <property type="evidence" value="ECO:0007669"/>
    <property type="project" value="UniProtKB-SubCell"/>
</dbReference>
<organism evidence="20">
    <name type="scientific">Davidia involucrata</name>
    <name type="common">Dove tree</name>
    <dbReference type="NCBI Taxonomy" id="16924"/>
    <lineage>
        <taxon>Eukaryota</taxon>
        <taxon>Viridiplantae</taxon>
        <taxon>Streptophyta</taxon>
        <taxon>Embryophyta</taxon>
        <taxon>Tracheophyta</taxon>
        <taxon>Spermatophyta</taxon>
        <taxon>Magnoliopsida</taxon>
        <taxon>eudicotyledons</taxon>
        <taxon>Gunneridae</taxon>
        <taxon>Pentapetalae</taxon>
        <taxon>asterids</taxon>
        <taxon>Cornales</taxon>
        <taxon>Nyssaceae</taxon>
        <taxon>Davidia</taxon>
    </lineage>
</organism>
<keyword evidence="10" id="KW-0496">Mitochondrion</keyword>
<dbReference type="InterPro" id="IPR029069">
    <property type="entry name" value="HotDog_dom_sf"/>
</dbReference>
<dbReference type="PANTHER" id="PTHR21660">
    <property type="entry name" value="THIOESTERASE SUPERFAMILY MEMBER-RELATED"/>
    <property type="match status" value="1"/>
</dbReference>
<comment type="function">
    <text evidence="14">Catalyzes the hydrolysis of acyl-CoAs into free fatty acids and coenzyme A (CoASH), regulating their respective intracellular levels. Has acyl-CoA thioesterase activity towards medium (C12) and long-chain (C18) fatty acyl-CoA substrates. Can also hydrolyze 3-hydroxyphenylacetyl-CoA and 3,4-dihydroxyphenylacetyl-CoA (in vitro). May play a role in controlling adaptive thermogenesis.</text>
</comment>
<evidence type="ECO:0000256" key="16">
    <source>
        <dbReference type="ARBA" id="ARBA00067273"/>
    </source>
</evidence>
<dbReference type="AlphaFoldDB" id="A0A5B7BHB9"/>
<protein>
    <recommendedName>
        <fullName evidence="16">Acyl-coenzyme A thioesterase 13</fullName>
    </recommendedName>
    <alternativeName>
        <fullName evidence="17">Hotdog-fold thioesterase superfamily member 2</fullName>
    </alternativeName>
    <alternativeName>
        <fullName evidence="18">Thioesterase superfamily member 2</fullName>
    </alternativeName>
</protein>
<comment type="subunit">
    <text evidence="15">Homotetramer. Interacts with PCTP.</text>
</comment>
<dbReference type="PANTHER" id="PTHR21660:SF1">
    <property type="entry name" value="ACYL-COENZYME A THIOESTERASE 13"/>
    <property type="match status" value="1"/>
</dbReference>
<evidence type="ECO:0000256" key="15">
    <source>
        <dbReference type="ARBA" id="ARBA00064709"/>
    </source>
</evidence>
<feature type="domain" description="Thioesterase" evidence="19">
    <location>
        <begin position="61"/>
        <end position="131"/>
    </location>
</feature>
<dbReference type="GO" id="GO:0047617">
    <property type="term" value="F:fatty acyl-CoA hydrolase activity"/>
    <property type="evidence" value="ECO:0007669"/>
    <property type="project" value="InterPro"/>
</dbReference>
<dbReference type="SUPFAM" id="SSF54637">
    <property type="entry name" value="Thioesterase/thiol ester dehydrase-isomerase"/>
    <property type="match status" value="1"/>
</dbReference>
<dbReference type="Pfam" id="PF03061">
    <property type="entry name" value="4HBT"/>
    <property type="match status" value="1"/>
</dbReference>
<dbReference type="InterPro" id="IPR006683">
    <property type="entry name" value="Thioestr_dom"/>
</dbReference>
<dbReference type="Gene3D" id="3.10.129.10">
    <property type="entry name" value="Hotdog Thioesterase"/>
    <property type="match status" value="1"/>
</dbReference>
<evidence type="ECO:0000256" key="13">
    <source>
        <dbReference type="ARBA" id="ARBA00052976"/>
    </source>
</evidence>
<evidence type="ECO:0000256" key="14">
    <source>
        <dbReference type="ARBA" id="ARBA00058205"/>
    </source>
</evidence>
<keyword evidence="12" id="KW-0539">Nucleus</keyword>
<dbReference type="GO" id="GO:0005634">
    <property type="term" value="C:nucleus"/>
    <property type="evidence" value="ECO:0007669"/>
    <property type="project" value="UniProtKB-SubCell"/>
</dbReference>
<evidence type="ECO:0000256" key="7">
    <source>
        <dbReference type="ARBA" id="ARBA00022801"/>
    </source>
</evidence>
<evidence type="ECO:0000313" key="20">
    <source>
        <dbReference type="EMBL" id="MPA68320.1"/>
    </source>
</evidence>
<dbReference type="GO" id="GO:0005819">
    <property type="term" value="C:spindle"/>
    <property type="evidence" value="ECO:0007669"/>
    <property type="project" value="UniProtKB-SubCell"/>
</dbReference>
<keyword evidence="6" id="KW-0963">Cytoplasm</keyword>
<evidence type="ECO:0000256" key="4">
    <source>
        <dbReference type="ARBA" id="ARBA00004514"/>
    </source>
</evidence>
<sequence>MEDDIPQKARKLLEGLSKGLGHELEAVTLEGMQVELAQKGLIRCNFVIPKHLSDQDGNWQAGAIAVLVDNVGAAAIFSSFGHLKASVAFDISYYSTAKIQEEVEIEAKVAGHKGKLASVVVKIKKKDSGEMIAMGKQWMTSVNVPQLSRL</sequence>
<evidence type="ECO:0000256" key="17">
    <source>
        <dbReference type="ARBA" id="ARBA00081533"/>
    </source>
</evidence>
<evidence type="ECO:0000256" key="1">
    <source>
        <dbReference type="ARBA" id="ARBA00004123"/>
    </source>
</evidence>
<dbReference type="CDD" id="cd03443">
    <property type="entry name" value="PaaI_thioesterase"/>
    <property type="match status" value="1"/>
</dbReference>
<comment type="similarity">
    <text evidence="5">Belongs to the thioesterase PaaI family.</text>
</comment>
<evidence type="ECO:0000256" key="11">
    <source>
        <dbReference type="ARBA" id="ARBA00023212"/>
    </source>
</evidence>
<evidence type="ECO:0000256" key="2">
    <source>
        <dbReference type="ARBA" id="ARBA00004173"/>
    </source>
</evidence>
<accession>A0A5B7BHB9</accession>